<protein>
    <submittedName>
        <fullName evidence="1">DUF1036 domain-containing protein</fullName>
    </submittedName>
</protein>
<dbReference type="EMBL" id="JADOER010000005">
    <property type="protein sequence ID" value="MBT9312152.1"/>
    <property type="molecule type" value="Genomic_DNA"/>
</dbReference>
<dbReference type="RefSeq" id="WP_215618051.1">
    <property type="nucleotide sequence ID" value="NZ_JADOER010000005.1"/>
</dbReference>
<dbReference type="Proteomes" id="UP001196661">
    <property type="component" value="Unassembled WGS sequence"/>
</dbReference>
<evidence type="ECO:0000313" key="2">
    <source>
        <dbReference type="Proteomes" id="UP001196661"/>
    </source>
</evidence>
<evidence type="ECO:0000313" key="1">
    <source>
        <dbReference type="EMBL" id="MBT9312152.1"/>
    </source>
</evidence>
<organism evidence="1 2">
    <name type="scientific">Leptothoe kymatousa TAU-MAC 1615</name>
    <dbReference type="NCBI Taxonomy" id="2364775"/>
    <lineage>
        <taxon>Bacteria</taxon>
        <taxon>Bacillati</taxon>
        <taxon>Cyanobacteriota</taxon>
        <taxon>Cyanophyceae</taxon>
        <taxon>Nodosilineales</taxon>
        <taxon>Cymatolegaceae</taxon>
        <taxon>Leptothoe</taxon>
        <taxon>Leptothoe kymatousa</taxon>
    </lineage>
</organism>
<accession>A0ABS5Y2V2</accession>
<proteinExistence type="predicted"/>
<name>A0ABS5Y2V2_9CYAN</name>
<gene>
    <name evidence="1" type="ORF">IXB28_08045</name>
</gene>
<sequence length="307" mass="35861">MKISLITTFFSTLVTSLILNVTLEKPAYSQFKLCNKTSETIWAAVAYDKAAYKQHFEKPRKRDRDNTKIGGSYTHAAEGWWKMYPGECAVPLETLEPLQNIWYYANSETGREWKGSPNEAWNNLHLDYSWKEEEFGWDDARNFSIPIEEYIKNIYKERTGISTPLRLRDVEITRHWFSSLYGAPFSGEPSIDNTEWLGPWPWCVSDNGFDFSQREPLRLNSNSRRFYDSRDRIHVSVNNLILEKWGHLSNRFRLRHELITWLACGGQVSDSLGGYLSGDHELEDLYFRTFKHKDVSGTDYKGINLID</sequence>
<comment type="caution">
    <text evidence="1">The sequence shown here is derived from an EMBL/GenBank/DDBJ whole genome shotgun (WGS) entry which is preliminary data.</text>
</comment>
<keyword evidence="2" id="KW-1185">Reference proteome</keyword>
<reference evidence="1 2" key="1">
    <citation type="journal article" date="2021" name="Mar. Drugs">
        <title>Genome Reduction and Secondary Metabolism of the Marine Sponge-Associated Cyanobacterium Leptothoe.</title>
        <authorList>
            <person name="Konstantinou D."/>
            <person name="Popin R.V."/>
            <person name="Fewer D.P."/>
            <person name="Sivonen K."/>
            <person name="Gkelis S."/>
        </authorList>
    </citation>
    <scope>NUCLEOTIDE SEQUENCE [LARGE SCALE GENOMIC DNA]</scope>
    <source>
        <strain evidence="1 2">TAU-MAC 1615</strain>
    </source>
</reference>